<sequence>MNHSQVIIVGAGPVGLVAAINLARLGVSTTVLERGNGIDQSPRATSYQPCVMAEMQECGILDDVKKKSMVNNVLSYWTGRGPEKKRVAYVEKLEGGEIFPSGVNCGQPVLAQTVLDHLLNRYAEYTQIKWNQTVEEIDQTSSTVTVTCRNRETDEVTTYTAGWLVGADGAGSTVRKLLNIEFAGFSWPKEDFCASNIRYPFTKYGFTTANFILDPVHWGIVTVIDNTGLWRCAFGVKPGMTNDEIRAELDEHYKHILPGWPNEKYELVQLNRYKPHQRCAATFRKGRCFLAGDAAHVSLLDAGPLGRALGAVVTGKAPESILDTWAELRRNKWLTYTNEFSIENKRMVQRGGYSDDPAGIWKLDEVSAAHGMDEWIKNATPEKKEADEAMFKSLEDKTAQLTNRMKQWEIAMDPLWMANYEDPQVLKARMALRPAALQSPPTAML</sequence>
<proteinExistence type="predicted"/>
<name>A0ACC2ZWZ7_9EURO</name>
<evidence type="ECO:0000313" key="2">
    <source>
        <dbReference type="Proteomes" id="UP001172386"/>
    </source>
</evidence>
<evidence type="ECO:0000313" key="1">
    <source>
        <dbReference type="EMBL" id="KAJ9651974.1"/>
    </source>
</evidence>
<gene>
    <name evidence="1" type="ORF">H2198_008776</name>
</gene>
<reference evidence="1" key="1">
    <citation type="submission" date="2022-10" db="EMBL/GenBank/DDBJ databases">
        <title>Culturing micro-colonial fungi from biological soil crusts in the Mojave desert and describing Neophaeococcomyces mojavensis, and introducing the new genera and species Taxawa tesnikishii.</title>
        <authorList>
            <person name="Kurbessoian T."/>
            <person name="Stajich J.E."/>
        </authorList>
    </citation>
    <scope>NUCLEOTIDE SEQUENCE</scope>
    <source>
        <strain evidence="1">JES_112</strain>
    </source>
</reference>
<accession>A0ACC2ZWZ7</accession>
<dbReference type="Proteomes" id="UP001172386">
    <property type="component" value="Unassembled WGS sequence"/>
</dbReference>
<protein>
    <submittedName>
        <fullName evidence="1">Uncharacterized protein</fullName>
    </submittedName>
</protein>
<comment type="caution">
    <text evidence="1">The sequence shown here is derived from an EMBL/GenBank/DDBJ whole genome shotgun (WGS) entry which is preliminary data.</text>
</comment>
<dbReference type="EMBL" id="JAPDRQ010000225">
    <property type="protein sequence ID" value="KAJ9651974.1"/>
    <property type="molecule type" value="Genomic_DNA"/>
</dbReference>
<organism evidence="1 2">
    <name type="scientific">Neophaeococcomyces mojaviensis</name>
    <dbReference type="NCBI Taxonomy" id="3383035"/>
    <lineage>
        <taxon>Eukaryota</taxon>
        <taxon>Fungi</taxon>
        <taxon>Dikarya</taxon>
        <taxon>Ascomycota</taxon>
        <taxon>Pezizomycotina</taxon>
        <taxon>Eurotiomycetes</taxon>
        <taxon>Chaetothyriomycetidae</taxon>
        <taxon>Chaetothyriales</taxon>
        <taxon>Chaetothyriales incertae sedis</taxon>
        <taxon>Neophaeococcomyces</taxon>
    </lineage>
</organism>
<keyword evidence="2" id="KW-1185">Reference proteome</keyword>